<evidence type="ECO:0000313" key="2">
    <source>
        <dbReference type="EMBL" id="CAH3146150.1"/>
    </source>
</evidence>
<dbReference type="AlphaFoldDB" id="A0AAU9XEZ8"/>
<dbReference type="CDD" id="cd08616">
    <property type="entry name" value="PI-PLCXD1c"/>
    <property type="match status" value="1"/>
</dbReference>
<dbReference type="Gene3D" id="3.20.20.190">
    <property type="entry name" value="Phosphatidylinositol (PI) phosphodiesterase"/>
    <property type="match status" value="1"/>
</dbReference>
<gene>
    <name evidence="2" type="ORF">PMEA_00022852</name>
</gene>
<dbReference type="GO" id="GO:0006629">
    <property type="term" value="P:lipid metabolic process"/>
    <property type="evidence" value="ECO:0007669"/>
    <property type="project" value="InterPro"/>
</dbReference>
<dbReference type="InterPro" id="IPR051057">
    <property type="entry name" value="PI-PLC_domain"/>
</dbReference>
<keyword evidence="3" id="KW-1185">Reference proteome</keyword>
<sequence>MALPRQKVMAQNLVDEFEVLQIKALEDNDYSRWMENLPNEKQLSPLKDLVIPGSHDSGTFFLDQNMEIGPDESSAIHTLGSIFGKVAKSVIHSWSVTQSMTIYEQLLSGIRYLDLRVAYRAEDKKIRVVHGLFGWTIDQVLDEVNRFVANYPKEIVILDFNHFYKMDQAAHETLADTLLASFSEIFRAPGADGPNVTLQEMWGNEEKVIIIYHDYDVVDTYPCFWPPHLICSPWPNTADKKLLLEFLNKQSEASSFSEDALQVTQAILTPQTSTVFQNMTSTLKDVLASRCNCYVTGWLKALCGTKCHKFNIIIADFVEFGDFIPTLNLSSLFMDSWHILYQTVSSDSFTEIKREISRKLVLCNEAMIQGLYKSGVVEPLETIKIDSREEIVVLQHVEKLIKLCKLEFCMATIDISENWNCKCCRFKVSWSLGHSTHFVEWQDRSPLCYLYDQTNLYK</sequence>
<dbReference type="SUPFAM" id="SSF51695">
    <property type="entry name" value="PLC-like phosphodiesterases"/>
    <property type="match status" value="1"/>
</dbReference>
<dbReference type="SMART" id="SM00148">
    <property type="entry name" value="PLCXc"/>
    <property type="match status" value="1"/>
</dbReference>
<accession>A0AAU9XEZ8</accession>
<dbReference type="InterPro" id="IPR042158">
    <property type="entry name" value="PLCXD1/2/3"/>
</dbReference>
<dbReference type="PANTHER" id="PTHR13593">
    <property type="match status" value="1"/>
</dbReference>
<dbReference type="PANTHER" id="PTHR13593:SF113">
    <property type="entry name" value="SI:DKEY-266F7.9"/>
    <property type="match status" value="1"/>
</dbReference>
<evidence type="ECO:0000313" key="3">
    <source>
        <dbReference type="Proteomes" id="UP001159428"/>
    </source>
</evidence>
<protein>
    <recommendedName>
        <fullName evidence="1">Phosphatidylinositol-specific phospholipase C X domain-containing protein</fullName>
    </recommendedName>
</protein>
<reference evidence="2 3" key="1">
    <citation type="submission" date="2022-05" db="EMBL/GenBank/DDBJ databases">
        <authorList>
            <consortium name="Genoscope - CEA"/>
            <person name="William W."/>
        </authorList>
    </citation>
    <scope>NUCLEOTIDE SEQUENCE [LARGE SCALE GENOMIC DNA]</scope>
</reference>
<dbReference type="EMBL" id="CALNXJ010000041">
    <property type="protein sequence ID" value="CAH3146150.1"/>
    <property type="molecule type" value="Genomic_DNA"/>
</dbReference>
<dbReference type="InterPro" id="IPR017946">
    <property type="entry name" value="PLC-like_Pdiesterase_TIM-brl"/>
</dbReference>
<name>A0AAU9XEZ8_9CNID</name>
<dbReference type="PROSITE" id="PS50007">
    <property type="entry name" value="PIPLC_X_DOMAIN"/>
    <property type="match status" value="1"/>
</dbReference>
<dbReference type="Proteomes" id="UP001159428">
    <property type="component" value="Unassembled WGS sequence"/>
</dbReference>
<proteinExistence type="predicted"/>
<dbReference type="InterPro" id="IPR000909">
    <property type="entry name" value="PLipase_C_PInositol-sp_X_dom"/>
</dbReference>
<dbReference type="GO" id="GO:0008081">
    <property type="term" value="F:phosphoric diester hydrolase activity"/>
    <property type="evidence" value="ECO:0007669"/>
    <property type="project" value="InterPro"/>
</dbReference>
<comment type="caution">
    <text evidence="2">The sequence shown here is derived from an EMBL/GenBank/DDBJ whole genome shotgun (WGS) entry which is preliminary data.</text>
</comment>
<organism evidence="2 3">
    <name type="scientific">Pocillopora meandrina</name>
    <dbReference type="NCBI Taxonomy" id="46732"/>
    <lineage>
        <taxon>Eukaryota</taxon>
        <taxon>Metazoa</taxon>
        <taxon>Cnidaria</taxon>
        <taxon>Anthozoa</taxon>
        <taxon>Hexacorallia</taxon>
        <taxon>Scleractinia</taxon>
        <taxon>Astrocoeniina</taxon>
        <taxon>Pocilloporidae</taxon>
        <taxon>Pocillopora</taxon>
    </lineage>
</organism>
<feature type="non-terminal residue" evidence="2">
    <location>
        <position position="458"/>
    </location>
</feature>
<dbReference type="Pfam" id="PF00388">
    <property type="entry name" value="PI-PLC-X"/>
    <property type="match status" value="1"/>
</dbReference>
<evidence type="ECO:0000259" key="1">
    <source>
        <dbReference type="SMART" id="SM00148"/>
    </source>
</evidence>
<feature type="domain" description="Phosphatidylinositol-specific phospholipase C X" evidence="1">
    <location>
        <begin position="40"/>
        <end position="213"/>
    </location>
</feature>